<evidence type="ECO:0000256" key="1">
    <source>
        <dbReference type="SAM" id="MobiDB-lite"/>
    </source>
</evidence>
<proteinExistence type="predicted"/>
<comment type="caution">
    <text evidence="2">The sequence shown here is derived from an EMBL/GenBank/DDBJ whole genome shotgun (WGS) entry which is preliminary data.</text>
</comment>
<dbReference type="EMBL" id="AFRT01005446">
    <property type="protein sequence ID" value="ELU35747.1"/>
    <property type="molecule type" value="Genomic_DNA"/>
</dbReference>
<feature type="region of interest" description="Disordered" evidence="1">
    <location>
        <begin position="32"/>
        <end position="73"/>
    </location>
</feature>
<reference evidence="2 3" key="1">
    <citation type="journal article" date="2013" name="Nat. Commun.">
        <title>The evolution and pathogenic mechanisms of the rice sheath blight pathogen.</title>
        <authorList>
            <person name="Zheng A."/>
            <person name="Lin R."/>
            <person name="Xu L."/>
            <person name="Qin P."/>
            <person name="Tang C."/>
            <person name="Ai P."/>
            <person name="Zhang D."/>
            <person name="Liu Y."/>
            <person name="Sun Z."/>
            <person name="Feng H."/>
            <person name="Wang Y."/>
            <person name="Chen Y."/>
            <person name="Liang X."/>
            <person name="Fu R."/>
            <person name="Li Q."/>
            <person name="Zhang J."/>
            <person name="Yu X."/>
            <person name="Xie Z."/>
            <person name="Ding L."/>
            <person name="Guan P."/>
            <person name="Tang J."/>
            <person name="Liang Y."/>
            <person name="Wang S."/>
            <person name="Deng Q."/>
            <person name="Li S."/>
            <person name="Zhu J."/>
            <person name="Wang L."/>
            <person name="Liu H."/>
            <person name="Li P."/>
        </authorList>
    </citation>
    <scope>NUCLEOTIDE SEQUENCE [LARGE SCALE GENOMIC DNA]</scope>
    <source>
        <strain evidence="3">AG-1 IA</strain>
    </source>
</reference>
<protein>
    <submittedName>
        <fullName evidence="2">Uncharacterized protein</fullName>
    </submittedName>
</protein>
<evidence type="ECO:0000313" key="2">
    <source>
        <dbReference type="EMBL" id="ELU35747.1"/>
    </source>
</evidence>
<feature type="compositionally biased region" description="Basic and acidic residues" evidence="1">
    <location>
        <begin position="40"/>
        <end position="52"/>
    </location>
</feature>
<dbReference type="Proteomes" id="UP000011668">
    <property type="component" value="Unassembled WGS sequence"/>
</dbReference>
<organism evidence="2 3">
    <name type="scientific">Thanatephorus cucumeris (strain AG1-IA)</name>
    <name type="common">Rice sheath blight fungus</name>
    <name type="synonym">Rhizoctonia solani</name>
    <dbReference type="NCBI Taxonomy" id="983506"/>
    <lineage>
        <taxon>Eukaryota</taxon>
        <taxon>Fungi</taxon>
        <taxon>Dikarya</taxon>
        <taxon>Basidiomycota</taxon>
        <taxon>Agaricomycotina</taxon>
        <taxon>Agaricomycetes</taxon>
        <taxon>Cantharellales</taxon>
        <taxon>Ceratobasidiaceae</taxon>
        <taxon>Rhizoctonia</taxon>
        <taxon>Rhizoctonia solani AG-1</taxon>
    </lineage>
</organism>
<accession>L8WGA4</accession>
<keyword evidence="3" id="KW-1185">Reference proteome</keyword>
<dbReference type="HOGENOM" id="CLU_2401172_0_0_1"/>
<sequence length="93" mass="11005">MTPSRHFYTPYVSAHHRIKFYPSSHEPFALLLQPPPQSHPKLDDATLPRSKEVYSQNSASNRKKDRGAKKRRMCLPRTSYVLGRLRPDWERWT</sequence>
<dbReference type="AlphaFoldDB" id="L8WGA4"/>
<gene>
    <name evidence="2" type="ORF">AG1IA_10223</name>
</gene>
<name>L8WGA4_THACA</name>
<evidence type="ECO:0000313" key="3">
    <source>
        <dbReference type="Proteomes" id="UP000011668"/>
    </source>
</evidence>
<feature type="compositionally biased region" description="Basic residues" evidence="1">
    <location>
        <begin position="61"/>
        <end position="73"/>
    </location>
</feature>